<gene>
    <name evidence="1" type="ORF">SFB21_2783</name>
</gene>
<accession>A0A811GH01</accession>
<dbReference type="Proteomes" id="UP000489961">
    <property type="component" value="Unassembled WGS sequence"/>
</dbReference>
<proteinExistence type="predicted"/>
<dbReference type="EMBL" id="CADDTS010000048">
    <property type="protein sequence ID" value="CAB1221424.1"/>
    <property type="molecule type" value="Genomic_DNA"/>
</dbReference>
<dbReference type="AlphaFoldDB" id="A0A811GH01"/>
<reference evidence="1 2" key="1">
    <citation type="submission" date="2020-02" db="EMBL/GenBank/DDBJ databases">
        <authorList>
            <person name="Chaudhuri R."/>
        </authorList>
    </citation>
    <scope>NUCLEOTIDE SEQUENCE [LARGE SCALE GENOMIC DNA]</scope>
    <source>
        <strain evidence="1">SFB21</strain>
    </source>
</reference>
<organism evidence="1 2">
    <name type="scientific">Acinetobacter bouvetii</name>
    <dbReference type="NCBI Taxonomy" id="202951"/>
    <lineage>
        <taxon>Bacteria</taxon>
        <taxon>Pseudomonadati</taxon>
        <taxon>Pseudomonadota</taxon>
        <taxon>Gammaproteobacteria</taxon>
        <taxon>Moraxellales</taxon>
        <taxon>Moraxellaceae</taxon>
        <taxon>Acinetobacter</taxon>
    </lineage>
</organism>
<evidence type="ECO:0000313" key="2">
    <source>
        <dbReference type="Proteomes" id="UP000489961"/>
    </source>
</evidence>
<name>A0A811GH01_9GAMM</name>
<evidence type="ECO:0000313" key="1">
    <source>
        <dbReference type="EMBL" id="CAB1221424.1"/>
    </source>
</evidence>
<comment type="caution">
    <text evidence="1">The sequence shown here is derived from an EMBL/GenBank/DDBJ whole genome shotgun (WGS) entry which is preliminary data.</text>
</comment>
<protein>
    <submittedName>
        <fullName evidence="1">Uncharacterized protein</fullName>
    </submittedName>
</protein>
<sequence length="65" mass="7784">MNTILWDGENVFPEKIELFKKFLKKYLRSVNNTALLSDNPFHYDSSADKFLNSEIQEYYFLWSIA</sequence>